<dbReference type="PANTHER" id="PTHR42973:SF32">
    <property type="entry name" value="FAD-LINKED OXIDOREDUCTASE AFOF"/>
    <property type="match status" value="1"/>
</dbReference>
<dbReference type="InterPro" id="IPR036318">
    <property type="entry name" value="FAD-bd_PCMH-like_sf"/>
</dbReference>
<organism evidence="8 9">
    <name type="scientific">Diaporthe eres</name>
    <name type="common">Phomopsis oblonga</name>
    <dbReference type="NCBI Taxonomy" id="83184"/>
    <lineage>
        <taxon>Eukaryota</taxon>
        <taxon>Fungi</taxon>
        <taxon>Dikarya</taxon>
        <taxon>Ascomycota</taxon>
        <taxon>Pezizomycotina</taxon>
        <taxon>Sordariomycetes</taxon>
        <taxon>Sordariomycetidae</taxon>
        <taxon>Diaporthales</taxon>
        <taxon>Diaporthaceae</taxon>
        <taxon>Diaporthe</taxon>
        <taxon>Diaporthe eres species complex</taxon>
    </lineage>
</organism>
<dbReference type="InterPro" id="IPR016169">
    <property type="entry name" value="FAD-bd_PCMH_sub2"/>
</dbReference>
<gene>
    <name evidence="8" type="ORF">SLS63_005207</name>
</gene>
<evidence type="ECO:0000256" key="4">
    <source>
        <dbReference type="ARBA" id="ARBA00022827"/>
    </source>
</evidence>
<accession>A0ABR1PBT2</accession>
<dbReference type="SUPFAM" id="SSF56176">
    <property type="entry name" value="FAD-binding/transporter-associated domain-like"/>
    <property type="match status" value="1"/>
</dbReference>
<evidence type="ECO:0000256" key="1">
    <source>
        <dbReference type="ARBA" id="ARBA00005466"/>
    </source>
</evidence>
<dbReference type="Proteomes" id="UP001430848">
    <property type="component" value="Unassembled WGS sequence"/>
</dbReference>
<name>A0ABR1PBT2_DIAER</name>
<comment type="caution">
    <text evidence="8">The sequence shown here is derived from an EMBL/GenBank/DDBJ whole genome shotgun (WGS) entry which is preliminary data.</text>
</comment>
<dbReference type="PROSITE" id="PS51387">
    <property type="entry name" value="FAD_PCMH"/>
    <property type="match status" value="1"/>
</dbReference>
<evidence type="ECO:0000259" key="7">
    <source>
        <dbReference type="PROSITE" id="PS51387"/>
    </source>
</evidence>
<comment type="similarity">
    <text evidence="1">Belongs to the oxygen-dependent FAD-linked oxidoreductase family.</text>
</comment>
<evidence type="ECO:0000256" key="5">
    <source>
        <dbReference type="ARBA" id="ARBA00023002"/>
    </source>
</evidence>
<keyword evidence="5" id="KW-0560">Oxidoreductase</keyword>
<proteinExistence type="inferred from homology"/>
<reference evidence="8 9" key="1">
    <citation type="submission" date="2024-02" db="EMBL/GenBank/DDBJ databases">
        <title>De novo assembly and annotation of 12 fungi associated with fruit tree decline syndrome in Ontario, Canada.</title>
        <authorList>
            <person name="Sulman M."/>
            <person name="Ellouze W."/>
            <person name="Ilyukhin E."/>
        </authorList>
    </citation>
    <scope>NUCLEOTIDE SEQUENCE [LARGE SCALE GENOMIC DNA]</scope>
    <source>
        <strain evidence="8 9">M169</strain>
    </source>
</reference>
<keyword evidence="4" id="KW-0274">FAD</keyword>
<keyword evidence="9" id="KW-1185">Reference proteome</keyword>
<dbReference type="PANTHER" id="PTHR42973">
    <property type="entry name" value="BINDING OXIDOREDUCTASE, PUTATIVE (AFU_ORTHOLOGUE AFUA_1G17690)-RELATED"/>
    <property type="match status" value="1"/>
</dbReference>
<evidence type="ECO:0000256" key="6">
    <source>
        <dbReference type="SAM" id="SignalP"/>
    </source>
</evidence>
<dbReference type="InterPro" id="IPR012951">
    <property type="entry name" value="BBE"/>
</dbReference>
<dbReference type="Pfam" id="PF01565">
    <property type="entry name" value="FAD_binding_4"/>
    <property type="match status" value="1"/>
</dbReference>
<feature type="signal peptide" evidence="6">
    <location>
        <begin position="1"/>
        <end position="36"/>
    </location>
</feature>
<dbReference type="InterPro" id="IPR006094">
    <property type="entry name" value="Oxid_FAD_bind_N"/>
</dbReference>
<sequence>MPPRHVQSLVHIVAADLAAFLVLVTFLTSMASAASASPTSIYGDLKQILCHPSEVALAGDTNRTSALNITQRWNDLAAPSYVVYAKPASNEDVKKIVDYASEHGVPFLATGGGSGYTNTTGALKGGIGVDLGFFRGIHIDPKENLLTVGGGVIFGDIFEPVHAAGKEIQTRSCSCVGVVGAALGGGIGPYQGVHGLLLDALKSVTIVTGSGEIVTASEQENSDLFWGLRGAGHNYGIVTSATFQVHDQTNNGMALNGDFVYPASSKKEIFGLIESLNENKPAELSLFASIMFDMPTQQTALMISTIYIGPEAEGMVYIQPFVDQNPIRQSVGMLPWNRLIKDNRFGVDAMACAKGGNHSVMGMNVYKFDTATYVGLVDKFDSFYAQNPSLIISLLVLELFPNTVTRSVPDEATAYPYRDALGYFDAVGWNTADKHNLTRFLSFVFPDAASAAVAEEFGLETHKELVATGSRDGTLEVYVNYAHGNEGQVAWYSERKLPKLRALKSRWDPKQLFHWTNGITQQ</sequence>
<feature type="domain" description="FAD-binding PCMH-type" evidence="7">
    <location>
        <begin position="76"/>
        <end position="248"/>
    </location>
</feature>
<evidence type="ECO:0000256" key="2">
    <source>
        <dbReference type="ARBA" id="ARBA00022630"/>
    </source>
</evidence>
<dbReference type="Gene3D" id="3.40.462.20">
    <property type="match status" value="1"/>
</dbReference>
<keyword evidence="2" id="KW-0285">Flavoprotein</keyword>
<feature type="chain" id="PRO_5045200940" description="FAD-binding PCMH-type domain-containing protein" evidence="6">
    <location>
        <begin position="37"/>
        <end position="522"/>
    </location>
</feature>
<dbReference type="EMBL" id="JAKNSF020000021">
    <property type="protein sequence ID" value="KAK7731909.1"/>
    <property type="molecule type" value="Genomic_DNA"/>
</dbReference>
<evidence type="ECO:0000313" key="9">
    <source>
        <dbReference type="Proteomes" id="UP001430848"/>
    </source>
</evidence>
<dbReference type="Pfam" id="PF08031">
    <property type="entry name" value="BBE"/>
    <property type="match status" value="1"/>
</dbReference>
<dbReference type="InterPro" id="IPR016166">
    <property type="entry name" value="FAD-bd_PCMH"/>
</dbReference>
<dbReference type="InterPro" id="IPR016164">
    <property type="entry name" value="FAD-linked_Oxase-like_C"/>
</dbReference>
<dbReference type="Gene3D" id="3.30.465.10">
    <property type="match status" value="1"/>
</dbReference>
<keyword evidence="3 6" id="KW-0732">Signal</keyword>
<dbReference type="InterPro" id="IPR050416">
    <property type="entry name" value="FAD-linked_Oxidoreductase"/>
</dbReference>
<dbReference type="SUPFAM" id="SSF55103">
    <property type="entry name" value="FAD-linked oxidases, C-terminal domain"/>
    <property type="match status" value="1"/>
</dbReference>
<protein>
    <recommendedName>
        <fullName evidence="7">FAD-binding PCMH-type domain-containing protein</fullName>
    </recommendedName>
</protein>
<evidence type="ECO:0000256" key="3">
    <source>
        <dbReference type="ARBA" id="ARBA00022729"/>
    </source>
</evidence>
<evidence type="ECO:0000313" key="8">
    <source>
        <dbReference type="EMBL" id="KAK7731909.1"/>
    </source>
</evidence>